<sequence>MKLYIYDHCPFCVRARMIFGLRGVAAEQIVLPNDDEDTPIRMIGAKQLPILEKDDGTFMGESLDIVRHIDETAGKGRLKEDVRPEIQAWLDRVGAYANKLVQPRDVLAGFAEFATASAAAYFTERKEKLIGSFADNLAESSRYLAQLDADLAELENLIALPESADAAGMEDILLFPVLRNLTIVRGLKLPPKTAAYVSAVSAMCGVPLLADKAV</sequence>
<dbReference type="GO" id="GO:0005829">
    <property type="term" value="C:cytosol"/>
    <property type="evidence" value="ECO:0007669"/>
    <property type="project" value="InterPro"/>
</dbReference>
<dbReference type="NCBIfam" id="TIGR02182">
    <property type="entry name" value="GRXB"/>
    <property type="match status" value="1"/>
</dbReference>
<dbReference type="Gene3D" id="3.40.30.10">
    <property type="entry name" value="Glutaredoxin"/>
    <property type="match status" value="1"/>
</dbReference>
<dbReference type="InterPro" id="IPR011901">
    <property type="entry name" value="Grx2"/>
</dbReference>
<dbReference type="Proteomes" id="UP000254293">
    <property type="component" value="Unassembled WGS sequence"/>
</dbReference>
<dbReference type="CDD" id="cd03199">
    <property type="entry name" value="GST_C_GRX2"/>
    <property type="match status" value="1"/>
</dbReference>
<dbReference type="Pfam" id="PF13417">
    <property type="entry name" value="GST_N_3"/>
    <property type="match status" value="1"/>
</dbReference>
<dbReference type="Pfam" id="PF04399">
    <property type="entry name" value="Glutaredoxin2_C"/>
    <property type="match status" value="1"/>
</dbReference>
<dbReference type="InterPro" id="IPR004045">
    <property type="entry name" value="Glutathione_S-Trfase_N"/>
</dbReference>
<dbReference type="InterPro" id="IPR036249">
    <property type="entry name" value="Thioredoxin-like_sf"/>
</dbReference>
<protein>
    <submittedName>
        <fullName evidence="2">Glutaredoxin-2</fullName>
    </submittedName>
</protein>
<feature type="domain" description="GST N-terminal" evidence="1">
    <location>
        <begin position="1"/>
        <end position="77"/>
    </location>
</feature>
<dbReference type="PROSITE" id="PS50404">
    <property type="entry name" value="GST_NTER"/>
    <property type="match status" value="1"/>
</dbReference>
<dbReference type="SUPFAM" id="SSF52833">
    <property type="entry name" value="Thioredoxin-like"/>
    <property type="match status" value="1"/>
</dbReference>
<proteinExistence type="predicted"/>
<evidence type="ECO:0000313" key="3">
    <source>
        <dbReference type="Proteomes" id="UP000254293"/>
    </source>
</evidence>
<dbReference type="SUPFAM" id="SSF47616">
    <property type="entry name" value="GST C-terminal domain-like"/>
    <property type="match status" value="1"/>
</dbReference>
<organism evidence="2 3">
    <name type="scientific">Kingella potus</name>
    <dbReference type="NCBI Taxonomy" id="265175"/>
    <lineage>
        <taxon>Bacteria</taxon>
        <taxon>Pseudomonadati</taxon>
        <taxon>Pseudomonadota</taxon>
        <taxon>Betaproteobacteria</taxon>
        <taxon>Neisseriales</taxon>
        <taxon>Neisseriaceae</taxon>
        <taxon>Kingella</taxon>
    </lineage>
</organism>
<name>A0A377R2A2_9NEIS</name>
<evidence type="ECO:0000259" key="1">
    <source>
        <dbReference type="PROSITE" id="PS50404"/>
    </source>
</evidence>
<dbReference type="RefSeq" id="WP_115308758.1">
    <property type="nucleotide sequence ID" value="NZ_CP091516.1"/>
</dbReference>
<dbReference type="PROSITE" id="PS00195">
    <property type="entry name" value="GLUTAREDOXIN_1"/>
    <property type="match status" value="1"/>
</dbReference>
<accession>A0A377R2A2</accession>
<keyword evidence="3" id="KW-1185">Reference proteome</keyword>
<dbReference type="OrthoDB" id="5291571at2"/>
<dbReference type="AlphaFoldDB" id="A0A377R2A2"/>
<dbReference type="EMBL" id="UGJJ01000002">
    <property type="protein sequence ID" value="STR02887.1"/>
    <property type="molecule type" value="Genomic_DNA"/>
</dbReference>
<dbReference type="SFLD" id="SFLDG01204">
    <property type="entry name" value="Grx2-like.1"/>
    <property type="match status" value="1"/>
</dbReference>
<dbReference type="NCBIfam" id="NF007702">
    <property type="entry name" value="PRK10387.1"/>
    <property type="match status" value="1"/>
</dbReference>
<dbReference type="Gene3D" id="1.20.1050.10">
    <property type="match status" value="1"/>
</dbReference>
<evidence type="ECO:0000313" key="2">
    <source>
        <dbReference type="EMBL" id="STR02887.1"/>
    </source>
</evidence>
<gene>
    <name evidence="2" type="primary">grxB</name>
    <name evidence="2" type="ORF">NCTC13336_01774</name>
</gene>
<dbReference type="InterPro" id="IPR011767">
    <property type="entry name" value="GLR_AS"/>
</dbReference>
<dbReference type="InterPro" id="IPR036282">
    <property type="entry name" value="Glutathione-S-Trfase_C_sf"/>
</dbReference>
<reference evidence="2 3" key="1">
    <citation type="submission" date="2018-06" db="EMBL/GenBank/DDBJ databases">
        <authorList>
            <consortium name="Pathogen Informatics"/>
            <person name="Doyle S."/>
        </authorList>
    </citation>
    <scope>NUCLEOTIDE SEQUENCE [LARGE SCALE GENOMIC DNA]</scope>
    <source>
        <strain evidence="2 3">NCTC13336</strain>
    </source>
</reference>
<dbReference type="SFLD" id="SFLDG01183">
    <property type="entry name" value="Grx2-like"/>
    <property type="match status" value="1"/>
</dbReference>
<dbReference type="CDD" id="cd03037">
    <property type="entry name" value="GST_N_GRX2"/>
    <property type="match status" value="1"/>
</dbReference>
<dbReference type="InterPro" id="IPR040079">
    <property type="entry name" value="Glutathione_S-Trfase"/>
</dbReference>
<dbReference type="PROSITE" id="PS51354">
    <property type="entry name" value="GLUTAREDOXIN_2"/>
    <property type="match status" value="1"/>
</dbReference>
<dbReference type="InterPro" id="IPR007494">
    <property type="entry name" value="Glutaredoxin2_C"/>
</dbReference>
<dbReference type="SFLD" id="SFLDS00019">
    <property type="entry name" value="Glutathione_Transferase_(cytos"/>
    <property type="match status" value="1"/>
</dbReference>